<dbReference type="PROSITE" id="PS50158">
    <property type="entry name" value="ZF_CCHC"/>
    <property type="match status" value="1"/>
</dbReference>
<accession>A0AAN7GL62</accession>
<dbReference type="PANTHER" id="PTHR48453">
    <property type="entry name" value="CCHC-TYPE DOMAIN-CONTAINING PROTEIN"/>
    <property type="match status" value="1"/>
</dbReference>
<reference evidence="4 5" key="1">
    <citation type="journal article" date="2023" name="Hortic Res">
        <title>Pangenome of water caltrop reveals structural variations and asymmetric subgenome divergence after allopolyploidization.</title>
        <authorList>
            <person name="Zhang X."/>
            <person name="Chen Y."/>
            <person name="Wang L."/>
            <person name="Yuan Y."/>
            <person name="Fang M."/>
            <person name="Shi L."/>
            <person name="Lu R."/>
            <person name="Comes H.P."/>
            <person name="Ma Y."/>
            <person name="Chen Y."/>
            <person name="Huang G."/>
            <person name="Zhou Y."/>
            <person name="Zheng Z."/>
            <person name="Qiu Y."/>
        </authorList>
    </citation>
    <scope>NUCLEOTIDE SEQUENCE [LARGE SCALE GENOMIC DNA]</scope>
    <source>
        <tissue evidence="4">Roots</tissue>
    </source>
</reference>
<feature type="region of interest" description="Disordered" evidence="2">
    <location>
        <begin position="36"/>
        <end position="78"/>
    </location>
</feature>
<evidence type="ECO:0000256" key="1">
    <source>
        <dbReference type="PROSITE-ProRule" id="PRU00047"/>
    </source>
</evidence>
<keyword evidence="1" id="KW-0862">Zinc</keyword>
<dbReference type="Pfam" id="PF04438">
    <property type="entry name" value="zf-HIT"/>
    <property type="match status" value="1"/>
</dbReference>
<proteinExistence type="predicted"/>
<name>A0AAN7GL62_9MYRT</name>
<evidence type="ECO:0000313" key="4">
    <source>
        <dbReference type="EMBL" id="KAK4748541.1"/>
    </source>
</evidence>
<comment type="caution">
    <text evidence="4">The sequence shown here is derived from an EMBL/GenBank/DDBJ whole genome shotgun (WGS) entry which is preliminary data.</text>
</comment>
<dbReference type="AlphaFoldDB" id="A0AAN7GL62"/>
<dbReference type="EMBL" id="JAXIOK010000019">
    <property type="protein sequence ID" value="KAK4748541.1"/>
    <property type="molecule type" value="Genomic_DNA"/>
</dbReference>
<dbReference type="Gene3D" id="3.30.60.220">
    <property type="match status" value="1"/>
</dbReference>
<dbReference type="Proteomes" id="UP001345219">
    <property type="component" value="Chromosome 12"/>
</dbReference>
<evidence type="ECO:0000313" key="5">
    <source>
        <dbReference type="Proteomes" id="UP001345219"/>
    </source>
</evidence>
<dbReference type="GO" id="GO:0008270">
    <property type="term" value="F:zinc ion binding"/>
    <property type="evidence" value="ECO:0007669"/>
    <property type="project" value="UniProtKB-KW"/>
</dbReference>
<dbReference type="CDD" id="cd23022">
    <property type="entry name" value="zf-HIT_DDX59"/>
    <property type="match status" value="1"/>
</dbReference>
<dbReference type="InterPro" id="IPR007529">
    <property type="entry name" value="Znf_HIT"/>
</dbReference>
<gene>
    <name evidence="4" type="ORF">SAY87_015127</name>
</gene>
<evidence type="ECO:0000256" key="2">
    <source>
        <dbReference type="SAM" id="MobiDB-lite"/>
    </source>
</evidence>
<evidence type="ECO:0000259" key="3">
    <source>
        <dbReference type="PROSITE" id="PS50158"/>
    </source>
</evidence>
<dbReference type="GO" id="GO:0003676">
    <property type="term" value="F:nucleic acid binding"/>
    <property type="evidence" value="ECO:0007669"/>
    <property type="project" value="InterPro"/>
</dbReference>
<feature type="compositionally biased region" description="Basic and acidic residues" evidence="2">
    <location>
        <begin position="45"/>
        <end position="78"/>
    </location>
</feature>
<keyword evidence="1" id="KW-0479">Metal-binding</keyword>
<dbReference type="InterPro" id="IPR001878">
    <property type="entry name" value="Znf_CCHC"/>
</dbReference>
<protein>
    <recommendedName>
        <fullName evidence="3">CCHC-type domain-containing protein</fullName>
    </recommendedName>
</protein>
<dbReference type="PANTHER" id="PTHR48453:SF1">
    <property type="entry name" value="CCHC-TYPE DOMAIN-CONTAINING PROTEIN"/>
    <property type="match status" value="1"/>
</dbReference>
<feature type="domain" description="CCHC-type" evidence="3">
    <location>
        <begin position="246"/>
        <end position="259"/>
    </location>
</feature>
<feature type="region of interest" description="Disordered" evidence="2">
    <location>
        <begin position="119"/>
        <end position="155"/>
    </location>
</feature>
<organism evidence="4 5">
    <name type="scientific">Trapa incisa</name>
    <dbReference type="NCBI Taxonomy" id="236973"/>
    <lineage>
        <taxon>Eukaryota</taxon>
        <taxon>Viridiplantae</taxon>
        <taxon>Streptophyta</taxon>
        <taxon>Embryophyta</taxon>
        <taxon>Tracheophyta</taxon>
        <taxon>Spermatophyta</taxon>
        <taxon>Magnoliopsida</taxon>
        <taxon>eudicotyledons</taxon>
        <taxon>Gunneridae</taxon>
        <taxon>Pentapetalae</taxon>
        <taxon>rosids</taxon>
        <taxon>malvids</taxon>
        <taxon>Myrtales</taxon>
        <taxon>Lythraceae</taxon>
        <taxon>Trapa</taxon>
    </lineage>
</organism>
<keyword evidence="5" id="KW-1185">Reference proteome</keyword>
<keyword evidence="1" id="KW-0863">Zinc-finger</keyword>
<sequence length="433" mass="49123">MGTTGRNFYKNPSFAYNQDFSLSSALRNLRAYNVATGNTPLNDEEPPKADASFRRKRKADTTKMPKQSHRIDLNDGPMSHEDYIAKRRKEACSISVYQELSPDVLGNSSSRVNLVGYECDGNASEGEEKQEASISEDDPNGHEQDRVKSKGEQRFPDPGEPVCVMCGRYGEYICDETDDDVCSLDCKVKLLEIIKFRETPLTYHNSAIGLAEHDHVSNMHESEEDTWDYDRHHWSRKKSDLCSYHCSLCQRPGHLAKDCLVAGRERNCSLIPRDLSGLYRRCKQIERNSRGARCNECQSSFGLATCLDCSITICDGAGHLNEHIETHCSHRQFYSHKLKRLVKCCKSTCKVTDISELLACHYCIDKAFDKFYDMFTATWKPAGISIIWGSISCEDHFSWHLMNCPNAGVEDSAYIVSRNSHKGARVQLSEFIF</sequence>
<feature type="compositionally biased region" description="Basic and acidic residues" evidence="2">
    <location>
        <begin position="139"/>
        <end position="155"/>
    </location>
</feature>